<comment type="caution">
    <text evidence="2">The sequence shown here is derived from an EMBL/GenBank/DDBJ whole genome shotgun (WGS) entry which is preliminary data.</text>
</comment>
<reference evidence="2 3" key="1">
    <citation type="submission" date="2008-10" db="EMBL/GenBank/DDBJ databases">
        <authorList>
            <person name="Qin X."/>
            <person name="Bachman B."/>
            <person name="Battles P."/>
            <person name="Bell A."/>
            <person name="Bess C."/>
            <person name="Bickham C."/>
            <person name="Chaboub L."/>
            <person name="Chen D."/>
            <person name="Coyle M."/>
            <person name="Deiros D.R."/>
            <person name="Dinh H."/>
            <person name="Forbes L."/>
            <person name="Fowler G."/>
            <person name="Francisco L."/>
            <person name="Fu Q."/>
            <person name="Gubbala S."/>
            <person name="Hale W."/>
            <person name="Han Y."/>
            <person name="Hemphill L."/>
            <person name="Highlander S.K."/>
            <person name="Hirani K."/>
            <person name="Hogues M."/>
            <person name="Jackson L."/>
            <person name="Jakkamsetti A."/>
            <person name="Javaid M."/>
            <person name="Jiang H."/>
            <person name="Korchina V."/>
            <person name="Kovar C."/>
            <person name="Lara F."/>
            <person name="Lee S."/>
            <person name="Mata R."/>
            <person name="Mathew T."/>
            <person name="Moen C."/>
            <person name="Morales K."/>
            <person name="Munidasa M."/>
            <person name="Nazareth L."/>
            <person name="Ngo R."/>
            <person name="Nguyen L."/>
            <person name="Okwuonu G."/>
            <person name="Ongeri F."/>
            <person name="Patil S."/>
            <person name="Petrosino J."/>
            <person name="Pham C."/>
            <person name="Pham P."/>
            <person name="Pu L.-L."/>
            <person name="Puazo M."/>
            <person name="Raj R."/>
            <person name="Reid J."/>
            <person name="Rouhana J."/>
            <person name="Saada N."/>
            <person name="Shang Y."/>
            <person name="Simmons D."/>
            <person name="Thornton R."/>
            <person name="Warren J."/>
            <person name="Weissenberger G."/>
            <person name="Zhang J."/>
            <person name="Zhang L."/>
            <person name="Zhou C."/>
            <person name="Zhu D."/>
            <person name="Muzny D."/>
            <person name="Worley K."/>
            <person name="Gibbs R."/>
        </authorList>
    </citation>
    <scope>NUCLEOTIDE SEQUENCE [LARGE SCALE GENOMIC DNA]</scope>
    <source>
        <strain evidence="2 3">ATCC 51172</strain>
    </source>
</reference>
<evidence type="ECO:0000256" key="1">
    <source>
        <dbReference type="SAM" id="MobiDB-lite"/>
    </source>
</evidence>
<gene>
    <name evidence="2" type="ORF">HMPREF0072_0606</name>
</gene>
<evidence type="ECO:0000313" key="3">
    <source>
        <dbReference type="Proteomes" id="UP000005984"/>
    </source>
</evidence>
<feature type="compositionally biased region" description="Basic residues" evidence="1">
    <location>
        <begin position="66"/>
        <end position="80"/>
    </location>
</feature>
<dbReference type="AlphaFoldDB" id="C2BE36"/>
<feature type="compositionally biased region" description="Basic residues" evidence="1">
    <location>
        <begin position="1"/>
        <end position="42"/>
    </location>
</feature>
<evidence type="ECO:0000313" key="2">
    <source>
        <dbReference type="EMBL" id="EEI86830.1"/>
    </source>
</evidence>
<feature type="region of interest" description="Disordered" evidence="1">
    <location>
        <begin position="61"/>
        <end position="80"/>
    </location>
</feature>
<organism evidence="2 3">
    <name type="scientific">Anaerococcus lactolyticus ATCC 51172</name>
    <dbReference type="NCBI Taxonomy" id="525254"/>
    <lineage>
        <taxon>Bacteria</taxon>
        <taxon>Bacillati</taxon>
        <taxon>Bacillota</taxon>
        <taxon>Tissierellia</taxon>
        <taxon>Tissierellales</taxon>
        <taxon>Peptoniphilaceae</taxon>
        <taxon>Anaerococcus</taxon>
    </lineage>
</organism>
<name>C2BE36_9FIRM</name>
<accession>C2BE36</accession>
<dbReference type="Proteomes" id="UP000005984">
    <property type="component" value="Unassembled WGS sequence"/>
</dbReference>
<feature type="non-terminal residue" evidence="2">
    <location>
        <position position="80"/>
    </location>
</feature>
<keyword evidence="3" id="KW-1185">Reference proteome</keyword>
<feature type="non-terminal residue" evidence="2">
    <location>
        <position position="1"/>
    </location>
</feature>
<proteinExistence type="predicted"/>
<feature type="region of interest" description="Disordered" evidence="1">
    <location>
        <begin position="1"/>
        <end position="45"/>
    </location>
</feature>
<dbReference type="EMBL" id="ABYO01000124">
    <property type="protein sequence ID" value="EEI86830.1"/>
    <property type="molecule type" value="Genomic_DNA"/>
</dbReference>
<sequence length="80" mass="9401">AARDRRRVRVRRQQRGRLHDHRRIHPGVRHRSRGPHRPRARPRPLGCRRICGHLAAHDAPRGVAVRPHRPPHDVHHRLGA</sequence>
<protein>
    <submittedName>
        <fullName evidence="2">Uncharacterized protein</fullName>
    </submittedName>
</protein>